<keyword evidence="7 10" id="KW-0445">Lipid transport</keyword>
<keyword evidence="10" id="KW-0746">Sphingolipid metabolism</keyword>
<dbReference type="GO" id="GO:0000139">
    <property type="term" value="C:Golgi membrane"/>
    <property type="evidence" value="ECO:0007669"/>
    <property type="project" value="UniProtKB-SubCell"/>
</dbReference>
<feature type="transmembrane region" description="Helical" evidence="10">
    <location>
        <begin position="133"/>
        <end position="160"/>
    </location>
</feature>
<evidence type="ECO:0000256" key="6">
    <source>
        <dbReference type="ARBA" id="ARBA00022989"/>
    </source>
</evidence>
<comment type="function">
    <text evidence="10">Mediator of sterol homeostasis involved in sterol uptake, trafficking and distribution into membranes.</text>
</comment>
<accession>A0AAD5YRJ9</accession>
<keyword evidence="9 10" id="KW-0472">Membrane</keyword>
<evidence type="ECO:0000256" key="7">
    <source>
        <dbReference type="ARBA" id="ARBA00023055"/>
    </source>
</evidence>
<dbReference type="InterPro" id="IPR007290">
    <property type="entry name" value="Arv1"/>
</dbReference>
<sequence>MPICTTCTTYTPFLYTVYESAYNLRLEQCQKCRAFVDPYVEHDSLTLLLDLILLKRGVYRHLLYNRGSGPRRATSKFEDEAVDSDTTYLSRARWIWTLELGTGLVALDAFIRWTHLRPETTSSQTHAEDSLLIFMRVFLGCLAETLAFHLGILLSSFVVLQTLSLAKHLISRFRPIKAAAPTQLTPARDFNLTLIPLTLFYSSLTKLFLLFLLTIWTPTASISTVTSTSYPQLETSWLHALQTNFTGTLPSIISDISKVLDDDKLDREWVIRNVLGGLSAGFGLRVILDIHPFFSTFIILSGWLSKTAMAQLVVEWVGRGTQMSQAWLAHSIP</sequence>
<dbReference type="EMBL" id="JANIEX010000351">
    <property type="protein sequence ID" value="KAJ3568336.1"/>
    <property type="molecule type" value="Genomic_DNA"/>
</dbReference>
<evidence type="ECO:0000256" key="2">
    <source>
        <dbReference type="ARBA" id="ARBA00009187"/>
    </source>
</evidence>
<dbReference type="GO" id="GO:0016125">
    <property type="term" value="P:sterol metabolic process"/>
    <property type="evidence" value="ECO:0007669"/>
    <property type="project" value="UniProtKB-UniRule"/>
</dbReference>
<dbReference type="GO" id="GO:0032541">
    <property type="term" value="C:cortical endoplasmic reticulum"/>
    <property type="evidence" value="ECO:0007669"/>
    <property type="project" value="TreeGrafter"/>
</dbReference>
<evidence type="ECO:0000256" key="8">
    <source>
        <dbReference type="ARBA" id="ARBA00023098"/>
    </source>
</evidence>
<dbReference type="GO" id="GO:0097036">
    <property type="term" value="P:regulation of plasma membrane sterol distribution"/>
    <property type="evidence" value="ECO:0007669"/>
    <property type="project" value="UniProtKB-UniRule"/>
</dbReference>
<keyword evidence="5 10" id="KW-0256">Endoplasmic reticulum</keyword>
<dbReference type="PANTHER" id="PTHR14467">
    <property type="entry name" value="ARV1"/>
    <property type="match status" value="1"/>
</dbReference>
<evidence type="ECO:0000256" key="9">
    <source>
        <dbReference type="ARBA" id="ARBA00023136"/>
    </source>
</evidence>
<keyword evidence="4 10" id="KW-0812">Transmembrane</keyword>
<keyword evidence="3 10" id="KW-0813">Transport</keyword>
<evidence type="ECO:0000313" key="11">
    <source>
        <dbReference type="EMBL" id="KAJ3568336.1"/>
    </source>
</evidence>
<evidence type="ECO:0000256" key="5">
    <source>
        <dbReference type="ARBA" id="ARBA00022824"/>
    </source>
</evidence>
<evidence type="ECO:0000313" key="12">
    <source>
        <dbReference type="Proteomes" id="UP001213000"/>
    </source>
</evidence>
<evidence type="ECO:0000256" key="1">
    <source>
        <dbReference type="ARBA" id="ARBA00004477"/>
    </source>
</evidence>
<feature type="transmembrane region" description="Helical" evidence="10">
    <location>
        <begin position="194"/>
        <end position="216"/>
    </location>
</feature>
<organism evidence="11 12">
    <name type="scientific">Leucocoprinus birnbaumii</name>
    <dbReference type="NCBI Taxonomy" id="56174"/>
    <lineage>
        <taxon>Eukaryota</taxon>
        <taxon>Fungi</taxon>
        <taxon>Dikarya</taxon>
        <taxon>Basidiomycota</taxon>
        <taxon>Agaricomycotina</taxon>
        <taxon>Agaricomycetes</taxon>
        <taxon>Agaricomycetidae</taxon>
        <taxon>Agaricales</taxon>
        <taxon>Agaricineae</taxon>
        <taxon>Agaricaceae</taxon>
        <taxon>Leucocoprinus</taxon>
    </lineage>
</organism>
<comment type="subcellular location">
    <subcellularLocation>
        <location evidence="1 10">Endoplasmic reticulum membrane</location>
        <topology evidence="1 10">Multi-pass membrane protein</topology>
    </subcellularLocation>
    <subcellularLocation>
        <location evidence="10">Golgi apparatus membrane</location>
        <topology evidence="10">Multi-pass membrane protein</topology>
    </subcellularLocation>
</comment>
<gene>
    <name evidence="11" type="ORF">NP233_g5773</name>
</gene>
<dbReference type="Pfam" id="PF04161">
    <property type="entry name" value="Arv1"/>
    <property type="match status" value="1"/>
</dbReference>
<name>A0AAD5YRJ9_9AGAR</name>
<comment type="caution">
    <text evidence="11">The sequence shown here is derived from an EMBL/GenBank/DDBJ whole genome shotgun (WGS) entry which is preliminary data.</text>
</comment>
<evidence type="ECO:0000256" key="10">
    <source>
        <dbReference type="RuleBase" id="RU368065"/>
    </source>
</evidence>
<protein>
    <recommendedName>
        <fullName evidence="10">Protein ARV</fullName>
    </recommendedName>
</protein>
<evidence type="ECO:0000256" key="3">
    <source>
        <dbReference type="ARBA" id="ARBA00022448"/>
    </source>
</evidence>
<dbReference type="GO" id="GO:0032366">
    <property type="term" value="P:intracellular sterol transport"/>
    <property type="evidence" value="ECO:0007669"/>
    <property type="project" value="UniProtKB-UniRule"/>
</dbReference>
<keyword evidence="12" id="KW-1185">Reference proteome</keyword>
<dbReference type="GO" id="GO:0005789">
    <property type="term" value="C:endoplasmic reticulum membrane"/>
    <property type="evidence" value="ECO:0007669"/>
    <property type="project" value="UniProtKB-SubCell"/>
</dbReference>
<comment type="function">
    <text evidence="10">Regulates also the sphingolipid metabolism.</text>
</comment>
<keyword evidence="8 10" id="KW-0443">Lipid metabolism</keyword>
<comment type="similarity">
    <text evidence="2 10">Belongs to the ARV1 family.</text>
</comment>
<proteinExistence type="inferred from homology"/>
<dbReference type="Proteomes" id="UP001213000">
    <property type="component" value="Unassembled WGS sequence"/>
</dbReference>
<reference evidence="11" key="1">
    <citation type="submission" date="2022-07" db="EMBL/GenBank/DDBJ databases">
        <title>Genome Sequence of Leucocoprinus birnbaumii.</title>
        <authorList>
            <person name="Buettner E."/>
        </authorList>
    </citation>
    <scope>NUCLEOTIDE SEQUENCE</scope>
    <source>
        <strain evidence="11">VT141</strain>
    </source>
</reference>
<dbReference type="PANTHER" id="PTHR14467:SF0">
    <property type="entry name" value="PROTEIN ARV1"/>
    <property type="match status" value="1"/>
</dbReference>
<dbReference type="AlphaFoldDB" id="A0AAD5YRJ9"/>
<keyword evidence="10" id="KW-0333">Golgi apparatus</keyword>
<comment type="caution">
    <text evidence="10">Lacks conserved residue(s) required for the propagation of feature annotation.</text>
</comment>
<dbReference type="GO" id="GO:0006665">
    <property type="term" value="P:sphingolipid metabolic process"/>
    <property type="evidence" value="ECO:0007669"/>
    <property type="project" value="UniProtKB-UniRule"/>
</dbReference>
<evidence type="ECO:0000256" key="4">
    <source>
        <dbReference type="ARBA" id="ARBA00022692"/>
    </source>
</evidence>
<keyword evidence="6 10" id="KW-1133">Transmembrane helix</keyword>